<evidence type="ECO:0008006" key="3">
    <source>
        <dbReference type="Google" id="ProtNLM"/>
    </source>
</evidence>
<organism evidence="1 2">
    <name type="scientific">Anatilimnocola aggregata</name>
    <dbReference type="NCBI Taxonomy" id="2528021"/>
    <lineage>
        <taxon>Bacteria</taxon>
        <taxon>Pseudomonadati</taxon>
        <taxon>Planctomycetota</taxon>
        <taxon>Planctomycetia</taxon>
        <taxon>Pirellulales</taxon>
        <taxon>Pirellulaceae</taxon>
        <taxon>Anatilimnocola</taxon>
    </lineage>
</organism>
<dbReference type="EMBL" id="CP036274">
    <property type="protein sequence ID" value="QDU24983.1"/>
    <property type="molecule type" value="Genomic_DNA"/>
</dbReference>
<evidence type="ECO:0000313" key="1">
    <source>
        <dbReference type="EMBL" id="QDU24983.1"/>
    </source>
</evidence>
<dbReference type="KEGG" id="aagg:ETAA8_00440"/>
<name>A0A517Y415_9BACT</name>
<gene>
    <name evidence="1" type="ORF">ETAA8_00440</name>
</gene>
<dbReference type="AlphaFoldDB" id="A0A517Y415"/>
<accession>A0A517Y415</accession>
<reference evidence="1 2" key="1">
    <citation type="submission" date="2019-02" db="EMBL/GenBank/DDBJ databases">
        <title>Deep-cultivation of Planctomycetes and their phenomic and genomic characterization uncovers novel biology.</title>
        <authorList>
            <person name="Wiegand S."/>
            <person name="Jogler M."/>
            <person name="Boedeker C."/>
            <person name="Pinto D."/>
            <person name="Vollmers J."/>
            <person name="Rivas-Marin E."/>
            <person name="Kohn T."/>
            <person name="Peeters S.H."/>
            <person name="Heuer A."/>
            <person name="Rast P."/>
            <person name="Oberbeckmann S."/>
            <person name="Bunk B."/>
            <person name="Jeske O."/>
            <person name="Meyerdierks A."/>
            <person name="Storesund J.E."/>
            <person name="Kallscheuer N."/>
            <person name="Luecker S."/>
            <person name="Lage O.M."/>
            <person name="Pohl T."/>
            <person name="Merkel B.J."/>
            <person name="Hornburger P."/>
            <person name="Mueller R.-W."/>
            <person name="Bruemmer F."/>
            <person name="Labrenz M."/>
            <person name="Spormann A.M."/>
            <person name="Op den Camp H."/>
            <person name="Overmann J."/>
            <person name="Amann R."/>
            <person name="Jetten M.S.M."/>
            <person name="Mascher T."/>
            <person name="Medema M.H."/>
            <person name="Devos D.P."/>
            <person name="Kaster A.-K."/>
            <person name="Ovreas L."/>
            <person name="Rohde M."/>
            <person name="Galperin M.Y."/>
            <person name="Jogler C."/>
        </authorList>
    </citation>
    <scope>NUCLEOTIDE SEQUENCE [LARGE SCALE GENOMIC DNA]</scope>
    <source>
        <strain evidence="1 2">ETA_A8</strain>
    </source>
</reference>
<sequence>MNQHHFSRRTFLHGLGVSMALPWMESLRVWGDETNSSKVASQAPIRLCVTFSGNGFHSKEWWAKGEGRNMELGQVLQPLADFREKLVFVRGLYHEEARKGNIHSSQTGNMLSGAPIASGGEIRSGTSFDQVIAQTYGRSTKVPSMVLACETSNPSVHKNYSMLYSSHISWSSPTTPTPLELYPALAFDRLFKDASSPEDKSVLDAVLADAQDLRRKISTGDKQKLDEYLDSVREIETRIANAGKRGELQGWRPTLDKPNMARPADGIPQDIAEHMRLMIDILVLGFQTDTTRVATLKLNNDHSALRFPNLASVEQPGHGIDYMIHHLLSHSDKTDWLKVNQFFMEQLAYMAWKLDAIQEGPRTLLDNTMLMHCSSMMAGALHNNDQLPVILLGGAGGQLKGGRVLDYTGKSDRQLSRLFLSMMDQFNVRLKTFGDARTRLEEV</sequence>
<dbReference type="Pfam" id="PF07586">
    <property type="entry name" value="HXXSHH"/>
    <property type="match status" value="1"/>
</dbReference>
<dbReference type="InterPro" id="IPR011447">
    <property type="entry name" value="DUF1552"/>
</dbReference>
<proteinExistence type="predicted"/>
<protein>
    <recommendedName>
        <fullName evidence="3">DUF1552 domain-containing protein</fullName>
    </recommendedName>
</protein>
<dbReference type="RefSeq" id="WP_145083136.1">
    <property type="nucleotide sequence ID" value="NZ_CP036274.1"/>
</dbReference>
<keyword evidence="2" id="KW-1185">Reference proteome</keyword>
<evidence type="ECO:0000313" key="2">
    <source>
        <dbReference type="Proteomes" id="UP000315017"/>
    </source>
</evidence>
<dbReference type="OrthoDB" id="9146593at2"/>
<dbReference type="Proteomes" id="UP000315017">
    <property type="component" value="Chromosome"/>
</dbReference>